<sequence length="122" mass="13339">MLVAPPIFPNAAIFSPNRMSKDDSQVRFAPLLILIVTSGSGKYNAAARSQTGPCPSPRNVSTLLPPLSMDPCTSRRITPTSPSARNATQDEGEGRFFGYKLTYGCMRMHTLSTTMTFEKHKT</sequence>
<comment type="caution">
    <text evidence="2">The sequence shown here is derived from an EMBL/GenBank/DDBJ whole genome shotgun (WGS) entry which is preliminary data.</text>
</comment>
<evidence type="ECO:0000256" key="1">
    <source>
        <dbReference type="SAM" id="MobiDB-lite"/>
    </source>
</evidence>
<dbReference type="EMBL" id="JPKZ01000792">
    <property type="protein sequence ID" value="KHN85404.1"/>
    <property type="molecule type" value="Genomic_DNA"/>
</dbReference>
<feature type="compositionally biased region" description="Polar residues" evidence="1">
    <location>
        <begin position="75"/>
        <end position="89"/>
    </location>
</feature>
<dbReference type="AlphaFoldDB" id="A0A0B2VVF0"/>
<feature type="region of interest" description="Disordered" evidence="1">
    <location>
        <begin position="47"/>
        <end position="91"/>
    </location>
</feature>
<accession>A0A0B2VVF0</accession>
<proteinExistence type="predicted"/>
<protein>
    <submittedName>
        <fullName evidence="2">Uncharacterized protein</fullName>
    </submittedName>
</protein>
<evidence type="ECO:0000313" key="3">
    <source>
        <dbReference type="Proteomes" id="UP000031036"/>
    </source>
</evidence>
<name>A0A0B2VVF0_TOXCA</name>
<organism evidence="2 3">
    <name type="scientific">Toxocara canis</name>
    <name type="common">Canine roundworm</name>
    <dbReference type="NCBI Taxonomy" id="6265"/>
    <lineage>
        <taxon>Eukaryota</taxon>
        <taxon>Metazoa</taxon>
        <taxon>Ecdysozoa</taxon>
        <taxon>Nematoda</taxon>
        <taxon>Chromadorea</taxon>
        <taxon>Rhabditida</taxon>
        <taxon>Spirurina</taxon>
        <taxon>Ascaridomorpha</taxon>
        <taxon>Ascaridoidea</taxon>
        <taxon>Toxocaridae</taxon>
        <taxon>Toxocara</taxon>
    </lineage>
</organism>
<reference evidence="2 3" key="1">
    <citation type="submission" date="2014-11" db="EMBL/GenBank/DDBJ databases">
        <title>Genetic blueprint of the zoonotic pathogen Toxocara canis.</title>
        <authorList>
            <person name="Zhu X.-Q."/>
            <person name="Korhonen P.K."/>
            <person name="Cai H."/>
            <person name="Young N.D."/>
            <person name="Nejsum P."/>
            <person name="von Samson-Himmelstjerna G."/>
            <person name="Boag P.R."/>
            <person name="Tan P."/>
            <person name="Li Q."/>
            <person name="Min J."/>
            <person name="Yang Y."/>
            <person name="Wang X."/>
            <person name="Fang X."/>
            <person name="Hall R.S."/>
            <person name="Hofmann A."/>
            <person name="Sternberg P.W."/>
            <person name="Jex A.R."/>
            <person name="Gasser R.B."/>
        </authorList>
    </citation>
    <scope>NUCLEOTIDE SEQUENCE [LARGE SCALE GENOMIC DNA]</scope>
    <source>
        <strain evidence="2">PN_DK_2014</strain>
    </source>
</reference>
<keyword evidence="3" id="KW-1185">Reference proteome</keyword>
<feature type="compositionally biased region" description="Polar residues" evidence="1">
    <location>
        <begin position="47"/>
        <end position="62"/>
    </location>
</feature>
<dbReference type="Proteomes" id="UP000031036">
    <property type="component" value="Unassembled WGS sequence"/>
</dbReference>
<gene>
    <name evidence="2" type="ORF">Tcan_05842</name>
</gene>
<evidence type="ECO:0000313" key="2">
    <source>
        <dbReference type="EMBL" id="KHN85404.1"/>
    </source>
</evidence>